<keyword evidence="1" id="KW-0472">Membrane</keyword>
<proteinExistence type="predicted"/>
<feature type="transmembrane region" description="Helical" evidence="1">
    <location>
        <begin position="114"/>
        <end position="137"/>
    </location>
</feature>
<sequence>MDEYIGIVIKNQWDNILLHDGNFYIKTKVKENSDIINTIKTEIVENLDKEIFKIKKVYKEKLEHRYETLTIYLVEVGVYTNDFEFLKIDQVPKEIYSFEDKAFFEKYILKEDEYTTLLSSVFNLFILIGIVDILPIIKSYLNLQLFSMGVIFTAILFFVFKNIIGPKIAEKLIKFNLNIKIANSITTIIIVYYCIKLIR</sequence>
<name>A0A645B883_9ZZZZ</name>
<accession>A0A645B883</accession>
<gene>
    <name evidence="2" type="ORF">SDC9_104733</name>
</gene>
<reference evidence="2" key="1">
    <citation type="submission" date="2019-08" db="EMBL/GenBank/DDBJ databases">
        <authorList>
            <person name="Kucharzyk K."/>
            <person name="Murdoch R.W."/>
            <person name="Higgins S."/>
            <person name="Loffler F."/>
        </authorList>
    </citation>
    <scope>NUCLEOTIDE SEQUENCE</scope>
</reference>
<evidence type="ECO:0000256" key="1">
    <source>
        <dbReference type="SAM" id="Phobius"/>
    </source>
</evidence>
<keyword evidence="1" id="KW-1133">Transmembrane helix</keyword>
<feature type="transmembrane region" description="Helical" evidence="1">
    <location>
        <begin position="181"/>
        <end position="198"/>
    </location>
</feature>
<dbReference type="AlphaFoldDB" id="A0A645B883"/>
<evidence type="ECO:0000313" key="2">
    <source>
        <dbReference type="EMBL" id="MPM57904.1"/>
    </source>
</evidence>
<comment type="caution">
    <text evidence="2">The sequence shown here is derived from an EMBL/GenBank/DDBJ whole genome shotgun (WGS) entry which is preliminary data.</text>
</comment>
<organism evidence="2">
    <name type="scientific">bioreactor metagenome</name>
    <dbReference type="NCBI Taxonomy" id="1076179"/>
    <lineage>
        <taxon>unclassified sequences</taxon>
        <taxon>metagenomes</taxon>
        <taxon>ecological metagenomes</taxon>
    </lineage>
</organism>
<feature type="transmembrane region" description="Helical" evidence="1">
    <location>
        <begin position="143"/>
        <end position="160"/>
    </location>
</feature>
<protein>
    <submittedName>
        <fullName evidence="2">Uncharacterized protein</fullName>
    </submittedName>
</protein>
<keyword evidence="1" id="KW-0812">Transmembrane</keyword>
<dbReference type="EMBL" id="VSSQ01016502">
    <property type="protein sequence ID" value="MPM57904.1"/>
    <property type="molecule type" value="Genomic_DNA"/>
</dbReference>